<feature type="region of interest" description="Disordered" evidence="1">
    <location>
        <begin position="180"/>
        <end position="223"/>
    </location>
</feature>
<reference evidence="2" key="1">
    <citation type="submission" date="2015-03" db="EMBL/GenBank/DDBJ databases">
        <title>Wuchereria bancrofti Genome Sequencing Papua New Guinea Strain.</title>
        <authorList>
            <person name="Small S.T."/>
            <person name="Serre D."/>
            <person name="Zimmerman P.A."/>
        </authorList>
    </citation>
    <scope>NUCLEOTIDE SEQUENCE [LARGE SCALE GENOMIC DNA]</scope>
    <source>
        <strain evidence="2">pt0022</strain>
    </source>
</reference>
<sequence length="223" mass="26403">MNELSMPMYAPNVYQYISGIIENALKQTEQILLKLKTKRNETVINVKNTTVKPNEINEEKNKPSTMHMQNTKQMPNDKTLLSMRSQCPQEVTNTSWQIMDLLCFPIENEERNLKFTDRIFASIDQKSIMLMREYDNLANCIHQKQQSKCNQCYQKQTKMIKLQQQQEAKLDQQRAIRNLSQQQGKKVDKRRLAPIKNASHEQFPQRQQRIQQIQKPKVNEHRS</sequence>
<organism evidence="2 3">
    <name type="scientific">Wuchereria bancrofti</name>
    <dbReference type="NCBI Taxonomy" id="6293"/>
    <lineage>
        <taxon>Eukaryota</taxon>
        <taxon>Metazoa</taxon>
        <taxon>Ecdysozoa</taxon>
        <taxon>Nematoda</taxon>
        <taxon>Chromadorea</taxon>
        <taxon>Rhabditida</taxon>
        <taxon>Spirurina</taxon>
        <taxon>Spiruromorpha</taxon>
        <taxon>Filarioidea</taxon>
        <taxon>Onchocercidae</taxon>
        <taxon>Wuchereria</taxon>
    </lineage>
</organism>
<reference evidence="3" key="3">
    <citation type="submission" date="2024-02" db="UniProtKB">
        <authorList>
            <consortium name="WormBaseParasite"/>
        </authorList>
    </citation>
    <scope>IDENTIFICATION</scope>
    <source>
        <strain evidence="3">pt0022</strain>
    </source>
</reference>
<evidence type="ECO:0000256" key="1">
    <source>
        <dbReference type="SAM" id="MobiDB-lite"/>
    </source>
</evidence>
<name>A0AAF5RVS3_WUCBA</name>
<dbReference type="Proteomes" id="UP000093561">
    <property type="component" value="Unassembled WGS sequence"/>
</dbReference>
<protein>
    <submittedName>
        <fullName evidence="3">Uncharacterized protein</fullName>
    </submittedName>
</protein>
<reference evidence="2" key="2">
    <citation type="journal article" date="2016" name="Mol. Ecol.">
        <title>Population genomics of the filarial nematode parasite Wuchereria bancrofti from mosquitoes.</title>
        <authorList>
            <person name="Small S.T."/>
            <person name="Reimer L.J."/>
            <person name="Tisch D.J."/>
            <person name="King C.L."/>
            <person name="Christensen B.M."/>
            <person name="Siba P.M."/>
            <person name="Kazura J.W."/>
            <person name="Serre D."/>
            <person name="Zimmerman P.A."/>
        </authorList>
    </citation>
    <scope>NUCLEOTIDE SEQUENCE</scope>
    <source>
        <strain evidence="2">pt0022</strain>
    </source>
</reference>
<feature type="compositionally biased region" description="Low complexity" evidence="1">
    <location>
        <begin position="204"/>
        <end position="216"/>
    </location>
</feature>
<dbReference type="WBParaSite" id="mrna-Wban_06073">
    <property type="protein sequence ID" value="mrna-Wban_06073"/>
    <property type="gene ID" value="Wban_06073"/>
</dbReference>
<evidence type="ECO:0000313" key="2">
    <source>
        <dbReference type="Proteomes" id="UP000093561"/>
    </source>
</evidence>
<proteinExistence type="predicted"/>
<accession>A0AAF5RVS3</accession>
<evidence type="ECO:0000313" key="3">
    <source>
        <dbReference type="WBParaSite" id="mrna-Wban_06073"/>
    </source>
</evidence>
<dbReference type="AlphaFoldDB" id="A0AAF5RVS3"/>